<accession>A0ABT0DKZ7</accession>
<dbReference type="GO" id="GO:0005524">
    <property type="term" value="F:ATP binding"/>
    <property type="evidence" value="ECO:0007669"/>
    <property type="project" value="UniProtKB-KW"/>
</dbReference>
<dbReference type="PANTHER" id="PTHR45772">
    <property type="entry name" value="CONSERVED COMPONENT OF ABC TRANSPORTER FOR NATURAL AMINO ACIDS-RELATED"/>
    <property type="match status" value="1"/>
</dbReference>
<dbReference type="PROSITE" id="PS50893">
    <property type="entry name" value="ABC_TRANSPORTER_2"/>
    <property type="match status" value="1"/>
</dbReference>
<dbReference type="InterPro" id="IPR027417">
    <property type="entry name" value="P-loop_NTPase"/>
</dbReference>
<dbReference type="CDD" id="cd03219">
    <property type="entry name" value="ABC_Mj1267_LivG_branched"/>
    <property type="match status" value="1"/>
</dbReference>
<dbReference type="PANTHER" id="PTHR45772:SF7">
    <property type="entry name" value="AMINO ACID ABC TRANSPORTER ATP-BINDING PROTEIN"/>
    <property type="match status" value="1"/>
</dbReference>
<evidence type="ECO:0000313" key="7">
    <source>
        <dbReference type="Proteomes" id="UP001202867"/>
    </source>
</evidence>
<dbReference type="InterPro" id="IPR032823">
    <property type="entry name" value="BCA_ABC_TP_C"/>
</dbReference>
<dbReference type="InterPro" id="IPR003593">
    <property type="entry name" value="AAA+_ATPase"/>
</dbReference>
<dbReference type="Pfam" id="PF12399">
    <property type="entry name" value="BCA_ABC_TP_C"/>
    <property type="match status" value="1"/>
</dbReference>
<evidence type="ECO:0000256" key="1">
    <source>
        <dbReference type="ARBA" id="ARBA00005417"/>
    </source>
</evidence>
<dbReference type="InterPro" id="IPR003439">
    <property type="entry name" value="ABC_transporter-like_ATP-bd"/>
</dbReference>
<dbReference type="InterPro" id="IPR017871">
    <property type="entry name" value="ABC_transporter-like_CS"/>
</dbReference>
<dbReference type="InterPro" id="IPR051120">
    <property type="entry name" value="ABC_AA/LPS_Transport"/>
</dbReference>
<evidence type="ECO:0000259" key="5">
    <source>
        <dbReference type="PROSITE" id="PS50893"/>
    </source>
</evidence>
<keyword evidence="3" id="KW-0547">Nucleotide-binding</keyword>
<comment type="caution">
    <text evidence="6">The sequence shown here is derived from an EMBL/GenBank/DDBJ whole genome shotgun (WGS) entry which is preliminary data.</text>
</comment>
<sequence length="270" mass="28391">MLVLDEVSIRFGGVQALSGVSFRVADGAIHSVIGPNGAGKTTLFNAITGVARLSAGTVSLAGARIDGQPPHVISRQGIARTFQNVRLFGSISVLDNVLVAEEARPGSVPGLLATLACLPSARRAEQAAREEAMRLLADVGLADAAGRAARTLSYGDQRRLEIARALATRPKLLLLDEPAAGMNPQEMARLTDFIAGLPARFGVTILLIEHQMRLVMGISDRVTVLEYGRCIVDGTPDEVRAHPEVLRAYLGGRTATRALGLEAAPSGVST</sequence>
<proteinExistence type="inferred from homology"/>
<protein>
    <submittedName>
        <fullName evidence="6">ABC transporter ATP-binding protein</fullName>
    </submittedName>
</protein>
<dbReference type="Pfam" id="PF00005">
    <property type="entry name" value="ABC_tran"/>
    <property type="match status" value="1"/>
</dbReference>
<dbReference type="Proteomes" id="UP001202867">
    <property type="component" value="Unassembled WGS sequence"/>
</dbReference>
<comment type="similarity">
    <text evidence="1">Belongs to the ABC transporter superfamily.</text>
</comment>
<keyword evidence="4 6" id="KW-0067">ATP-binding</keyword>
<dbReference type="EMBL" id="JALKCG010000002">
    <property type="protein sequence ID" value="MCK0207958.1"/>
    <property type="molecule type" value="Genomic_DNA"/>
</dbReference>
<evidence type="ECO:0000256" key="2">
    <source>
        <dbReference type="ARBA" id="ARBA00022448"/>
    </source>
</evidence>
<dbReference type="PROSITE" id="PS00211">
    <property type="entry name" value="ABC_TRANSPORTER_1"/>
    <property type="match status" value="1"/>
</dbReference>
<name>A0ABT0DKZ7_9HYPH</name>
<dbReference type="Gene3D" id="3.40.50.300">
    <property type="entry name" value="P-loop containing nucleotide triphosphate hydrolases"/>
    <property type="match status" value="1"/>
</dbReference>
<feature type="domain" description="ABC transporter" evidence="5">
    <location>
        <begin position="2"/>
        <end position="252"/>
    </location>
</feature>
<dbReference type="SUPFAM" id="SSF52540">
    <property type="entry name" value="P-loop containing nucleoside triphosphate hydrolases"/>
    <property type="match status" value="1"/>
</dbReference>
<evidence type="ECO:0000256" key="4">
    <source>
        <dbReference type="ARBA" id="ARBA00022840"/>
    </source>
</evidence>
<keyword evidence="2" id="KW-0813">Transport</keyword>
<gene>
    <name evidence="6" type="ORF">MWN33_07910</name>
</gene>
<organism evidence="6 7">
    <name type="scientific">Ancylobacter koreensis</name>
    <dbReference type="NCBI Taxonomy" id="266121"/>
    <lineage>
        <taxon>Bacteria</taxon>
        <taxon>Pseudomonadati</taxon>
        <taxon>Pseudomonadota</taxon>
        <taxon>Alphaproteobacteria</taxon>
        <taxon>Hyphomicrobiales</taxon>
        <taxon>Xanthobacteraceae</taxon>
        <taxon>Ancylobacter</taxon>
    </lineage>
</organism>
<keyword evidence="7" id="KW-1185">Reference proteome</keyword>
<dbReference type="SMART" id="SM00382">
    <property type="entry name" value="AAA"/>
    <property type="match status" value="1"/>
</dbReference>
<evidence type="ECO:0000313" key="6">
    <source>
        <dbReference type="EMBL" id="MCK0207958.1"/>
    </source>
</evidence>
<evidence type="ECO:0000256" key="3">
    <source>
        <dbReference type="ARBA" id="ARBA00022741"/>
    </source>
</evidence>
<reference evidence="7" key="1">
    <citation type="submission" date="2023-07" db="EMBL/GenBank/DDBJ databases">
        <title>Ancylobacter moscoviensis sp. nov., facultatively methylotrophic bacteria from activated sludge and the reclassification of Starkeya novella (Starkey 1934) Kelly et al. 2000 as Ancylobacter novellus comb. nov., Starkeya koreensis Im et al. 2006 as Ancylobacter koreensis comb.nov., Angulomicrobium tetraedrale Vasil'eva et al. 1986 as Ancylobacter tetraedralis comb. nov., Angulomicrobium amanitiforme Fritz et al. 2004 as Ancylobacter amanitiformis comb. nov. and Methylorhabdus multivorans Doronina et al. 1996 as Ancylobacter multivorans comb. nov. and emended description of the genus Ancylobacter.</title>
        <authorList>
            <person name="Doronina N."/>
            <person name="Chemodurova A."/>
            <person name="Grouzdev D."/>
            <person name="Koziaeva V."/>
            <person name="Shi W."/>
            <person name="Wu L."/>
            <person name="Kaparullina E."/>
        </authorList>
    </citation>
    <scope>NUCLEOTIDE SEQUENCE [LARGE SCALE GENOMIC DNA]</scope>
    <source>
        <strain evidence="7">Jip08</strain>
    </source>
</reference>